<dbReference type="Proteomes" id="UP000655044">
    <property type="component" value="Unassembled WGS sequence"/>
</dbReference>
<protein>
    <submittedName>
        <fullName evidence="2">Uncharacterized protein</fullName>
    </submittedName>
</protein>
<organism evidence="2 3">
    <name type="scientific">Planobispora rosea</name>
    <dbReference type="NCBI Taxonomy" id="35762"/>
    <lineage>
        <taxon>Bacteria</taxon>
        <taxon>Bacillati</taxon>
        <taxon>Actinomycetota</taxon>
        <taxon>Actinomycetes</taxon>
        <taxon>Streptosporangiales</taxon>
        <taxon>Streptosporangiaceae</taxon>
        <taxon>Planobispora</taxon>
    </lineage>
</organism>
<evidence type="ECO:0000313" key="2">
    <source>
        <dbReference type="EMBL" id="GIH82533.1"/>
    </source>
</evidence>
<reference evidence="2" key="1">
    <citation type="submission" date="2021-01" db="EMBL/GenBank/DDBJ databases">
        <title>Whole genome shotgun sequence of Planobispora rosea NBRC 15558.</title>
        <authorList>
            <person name="Komaki H."/>
            <person name="Tamura T."/>
        </authorList>
    </citation>
    <scope>NUCLEOTIDE SEQUENCE</scope>
    <source>
        <strain evidence="2">NBRC 15558</strain>
    </source>
</reference>
<evidence type="ECO:0000256" key="1">
    <source>
        <dbReference type="SAM" id="MobiDB-lite"/>
    </source>
</evidence>
<evidence type="ECO:0000313" key="3">
    <source>
        <dbReference type="Proteomes" id="UP000655044"/>
    </source>
</evidence>
<dbReference type="AlphaFoldDB" id="A0A8J3WB38"/>
<sequence length="69" mass="7255">MSSKPTVRSPGRAHRRRSGPPAPEGPSSPAPGHPAAAPPAPIRMIPLVFRRGDRDGHAAERFTAGDIRA</sequence>
<dbReference type="EMBL" id="BOOI01000008">
    <property type="protein sequence ID" value="GIH82533.1"/>
    <property type="molecule type" value="Genomic_DNA"/>
</dbReference>
<proteinExistence type="predicted"/>
<feature type="region of interest" description="Disordered" evidence="1">
    <location>
        <begin position="1"/>
        <end position="45"/>
    </location>
</feature>
<name>A0A8J3WB38_PLARO</name>
<keyword evidence="3" id="KW-1185">Reference proteome</keyword>
<comment type="caution">
    <text evidence="2">The sequence shown here is derived from an EMBL/GenBank/DDBJ whole genome shotgun (WGS) entry which is preliminary data.</text>
</comment>
<accession>A0A8J3WB38</accession>
<feature type="compositionally biased region" description="Pro residues" evidence="1">
    <location>
        <begin position="20"/>
        <end position="41"/>
    </location>
</feature>
<gene>
    <name evidence="2" type="ORF">Pro02_09410</name>
</gene>